<organism evidence="2 3">
    <name type="scientific">Nitrososphaera gargensis (strain Ga9.2)</name>
    <dbReference type="NCBI Taxonomy" id="1237085"/>
    <lineage>
        <taxon>Archaea</taxon>
        <taxon>Nitrososphaerota</taxon>
        <taxon>Nitrososphaeria</taxon>
        <taxon>Nitrososphaerales</taxon>
        <taxon>Nitrososphaeraceae</taxon>
        <taxon>Nitrososphaera</taxon>
    </lineage>
</organism>
<keyword evidence="1" id="KW-1133">Transmembrane helix</keyword>
<gene>
    <name evidence="2" type="ordered locus">Ngar_c20520</name>
</gene>
<name>K0IN95_NITGG</name>
<reference evidence="2 3" key="1">
    <citation type="journal article" date="2012" name="Environ. Microbiol.">
        <title>The genome of the ammonia-oxidizing Candidatus Nitrososphaera gargensis: insights into metabolic versatility and environmental adaptations.</title>
        <authorList>
            <person name="Spang A."/>
            <person name="Poehlein A."/>
            <person name="Offre P."/>
            <person name="Zumbragel S."/>
            <person name="Haider S."/>
            <person name="Rychlik N."/>
            <person name="Nowka B."/>
            <person name="Schmeisser C."/>
            <person name="Lebedeva E.V."/>
            <person name="Rattei T."/>
            <person name="Bohm C."/>
            <person name="Schmid M."/>
            <person name="Galushko A."/>
            <person name="Hatzenpichler R."/>
            <person name="Weinmaier T."/>
            <person name="Daniel R."/>
            <person name="Schleper C."/>
            <person name="Spieck E."/>
            <person name="Streit W."/>
            <person name="Wagner M."/>
        </authorList>
    </citation>
    <scope>NUCLEOTIDE SEQUENCE [LARGE SCALE GENOMIC DNA]</scope>
    <source>
        <strain evidence="3">Ga9.2</strain>
    </source>
</reference>
<accession>K0IN95</accession>
<dbReference type="STRING" id="1237085.Ngar_c20520"/>
<dbReference type="GeneID" id="13795915"/>
<keyword evidence="3" id="KW-1185">Reference proteome</keyword>
<dbReference type="RefSeq" id="WP_015019519.1">
    <property type="nucleotide sequence ID" value="NC_018719.1"/>
</dbReference>
<sequence>MMEELAKSPTDGVEENEIGETFIEWYTSTLIDYIYKMTIASVLFFITYPWAAFFWPPYYFMGRRKE</sequence>
<proteinExistence type="predicted"/>
<dbReference type="AlphaFoldDB" id="K0IN95"/>
<evidence type="ECO:0000313" key="2">
    <source>
        <dbReference type="EMBL" id="AFU58984.1"/>
    </source>
</evidence>
<keyword evidence="1" id="KW-0472">Membrane</keyword>
<evidence type="ECO:0000256" key="1">
    <source>
        <dbReference type="SAM" id="Phobius"/>
    </source>
</evidence>
<feature type="transmembrane region" description="Helical" evidence="1">
    <location>
        <begin position="33"/>
        <end position="55"/>
    </location>
</feature>
<dbReference type="KEGG" id="nga:Ngar_c20520"/>
<dbReference type="HOGENOM" id="CLU_2821040_0_0_2"/>
<dbReference type="EMBL" id="CP002408">
    <property type="protein sequence ID" value="AFU58984.1"/>
    <property type="molecule type" value="Genomic_DNA"/>
</dbReference>
<dbReference type="OrthoDB" id="386499at2157"/>
<keyword evidence="1" id="KW-0812">Transmembrane</keyword>
<dbReference type="Proteomes" id="UP000008037">
    <property type="component" value="Chromosome"/>
</dbReference>
<protein>
    <submittedName>
        <fullName evidence="2">Uncharacterized protein</fullName>
    </submittedName>
</protein>
<dbReference type="BioCyc" id="CNIT1237085:G1324-2050-MONOMER"/>
<evidence type="ECO:0000313" key="3">
    <source>
        <dbReference type="Proteomes" id="UP000008037"/>
    </source>
</evidence>
<dbReference type="InParanoid" id="K0IN95"/>